<gene>
    <name evidence="2" type="ORF">EGW08_017140</name>
</gene>
<comment type="similarity">
    <text evidence="1">Belongs to the TTI2 family.</text>
</comment>
<evidence type="ECO:0000256" key="1">
    <source>
        <dbReference type="ARBA" id="ARBA00034736"/>
    </source>
</evidence>
<dbReference type="STRING" id="188477.A0A3S1AXX2"/>
<proteinExistence type="inferred from homology"/>
<evidence type="ECO:0000313" key="2">
    <source>
        <dbReference type="EMBL" id="RUS75109.1"/>
    </source>
</evidence>
<protein>
    <submittedName>
        <fullName evidence="2">Uncharacterized protein</fullName>
    </submittedName>
</protein>
<sequence>MLRFSASVQRVLQAATIPPFDSRDYFSYCEDDFKGKEQWERNPFLAEAFSWTVSNVKSPNLSDHINQVMATSLNFIDDHQTINKVRGIEILHHLLQNTSAEEMRWYNRAEVIFESLKHQLYSKEIEVLQKLWPCLLNLLLVLEPGRNHEFVRHHEVYETLLRETESENLLAIRRIYMVQLKNFTTQIGIGCVRHLKTLVRIIEQYLEVEDGPQDQARCGALALLHTVVTIAWPRVNQHVQKIVHSLCKFLLDINSSSAANVQISPDAKQYMNDQAVDTLRLLKQICPNLQPCLQALGDSKSLVVLEPILCRVLL</sequence>
<dbReference type="Pfam" id="PF10521">
    <property type="entry name" value="Tti2"/>
    <property type="match status" value="1"/>
</dbReference>
<dbReference type="Proteomes" id="UP000271974">
    <property type="component" value="Unassembled WGS sequence"/>
</dbReference>
<dbReference type="AlphaFoldDB" id="A0A3S1AXX2"/>
<comment type="caution">
    <text evidence="2">The sequence shown here is derived from an EMBL/GenBank/DDBJ whole genome shotgun (WGS) entry which is preliminary data.</text>
</comment>
<dbReference type="InterPro" id="IPR018870">
    <property type="entry name" value="Tti2"/>
</dbReference>
<dbReference type="GO" id="GO:0005829">
    <property type="term" value="C:cytosol"/>
    <property type="evidence" value="ECO:0007669"/>
    <property type="project" value="TreeGrafter"/>
</dbReference>
<dbReference type="GO" id="GO:0005634">
    <property type="term" value="C:nucleus"/>
    <property type="evidence" value="ECO:0007669"/>
    <property type="project" value="TreeGrafter"/>
</dbReference>
<dbReference type="PANTHER" id="PTHR32226">
    <property type="entry name" value="TELO2-INTERACTING PROTEIN 2"/>
    <property type="match status" value="1"/>
</dbReference>
<keyword evidence="3" id="KW-1185">Reference proteome</keyword>
<dbReference type="GO" id="GO:0110078">
    <property type="term" value="C:TTT Hsp90 cochaperone complex"/>
    <property type="evidence" value="ECO:0007669"/>
    <property type="project" value="InterPro"/>
</dbReference>
<reference evidence="2 3" key="1">
    <citation type="submission" date="2019-01" db="EMBL/GenBank/DDBJ databases">
        <title>A draft genome assembly of the solar-powered sea slug Elysia chlorotica.</title>
        <authorList>
            <person name="Cai H."/>
            <person name="Li Q."/>
            <person name="Fang X."/>
            <person name="Li J."/>
            <person name="Curtis N.E."/>
            <person name="Altenburger A."/>
            <person name="Shibata T."/>
            <person name="Feng M."/>
            <person name="Maeda T."/>
            <person name="Schwartz J.A."/>
            <person name="Shigenobu S."/>
            <person name="Lundholm N."/>
            <person name="Nishiyama T."/>
            <person name="Yang H."/>
            <person name="Hasebe M."/>
            <person name="Li S."/>
            <person name="Pierce S.K."/>
            <person name="Wang J."/>
        </authorList>
    </citation>
    <scope>NUCLEOTIDE SEQUENCE [LARGE SCALE GENOMIC DNA]</scope>
    <source>
        <strain evidence="2">EC2010</strain>
        <tissue evidence="2">Whole organism of an adult</tissue>
    </source>
</reference>
<dbReference type="InterPro" id="IPR016024">
    <property type="entry name" value="ARM-type_fold"/>
</dbReference>
<name>A0A3S1AXX2_ELYCH</name>
<dbReference type="EMBL" id="RQTK01000771">
    <property type="protein sequence ID" value="RUS75109.1"/>
    <property type="molecule type" value="Genomic_DNA"/>
</dbReference>
<dbReference type="PANTHER" id="PTHR32226:SF2">
    <property type="entry name" value="TELO2-INTERACTING PROTEIN 2"/>
    <property type="match status" value="1"/>
</dbReference>
<dbReference type="OrthoDB" id="6417021at2759"/>
<dbReference type="SUPFAM" id="SSF48371">
    <property type="entry name" value="ARM repeat"/>
    <property type="match status" value="1"/>
</dbReference>
<organism evidence="2 3">
    <name type="scientific">Elysia chlorotica</name>
    <name type="common">Eastern emerald elysia</name>
    <name type="synonym">Sea slug</name>
    <dbReference type="NCBI Taxonomy" id="188477"/>
    <lineage>
        <taxon>Eukaryota</taxon>
        <taxon>Metazoa</taxon>
        <taxon>Spiralia</taxon>
        <taxon>Lophotrochozoa</taxon>
        <taxon>Mollusca</taxon>
        <taxon>Gastropoda</taxon>
        <taxon>Heterobranchia</taxon>
        <taxon>Euthyneura</taxon>
        <taxon>Panpulmonata</taxon>
        <taxon>Sacoglossa</taxon>
        <taxon>Placobranchoidea</taxon>
        <taxon>Plakobranchidae</taxon>
        <taxon>Elysia</taxon>
    </lineage>
</organism>
<evidence type="ECO:0000313" key="3">
    <source>
        <dbReference type="Proteomes" id="UP000271974"/>
    </source>
</evidence>
<accession>A0A3S1AXX2</accession>